<organism evidence="2 3">
    <name type="scientific">Phytophthora infestans (strain T30-4)</name>
    <name type="common">Potato late blight agent</name>
    <dbReference type="NCBI Taxonomy" id="403677"/>
    <lineage>
        <taxon>Eukaryota</taxon>
        <taxon>Sar</taxon>
        <taxon>Stramenopiles</taxon>
        <taxon>Oomycota</taxon>
        <taxon>Peronosporomycetes</taxon>
        <taxon>Peronosporales</taxon>
        <taxon>Peronosporaceae</taxon>
        <taxon>Phytophthora</taxon>
    </lineage>
</organism>
<sequence length="102" mass="10871">MDPSTAAGHRAVIQVGTPFGISKDLFGRDPSAVSPHSRRTNSVKVPENAQGSCHFRGNGPTSASTGLRQRVCAVQLKRNQASMFALIKITRQGQDLVPASDK</sequence>
<name>D0N807_PHYIT</name>
<dbReference type="HOGENOM" id="CLU_2282931_0_0_1"/>
<keyword evidence="3" id="KW-1185">Reference proteome</keyword>
<reference evidence="3" key="1">
    <citation type="journal article" date="2009" name="Nature">
        <title>Genome sequence and analysis of the Irish potato famine pathogen Phytophthora infestans.</title>
        <authorList>
            <consortium name="The Broad Institute Genome Sequencing Platform"/>
            <person name="Haas B.J."/>
            <person name="Kamoun S."/>
            <person name="Zody M.C."/>
            <person name="Jiang R.H."/>
            <person name="Handsaker R.E."/>
            <person name="Cano L.M."/>
            <person name="Grabherr M."/>
            <person name="Kodira C.D."/>
            <person name="Raffaele S."/>
            <person name="Torto-Alalibo T."/>
            <person name="Bozkurt T.O."/>
            <person name="Ah-Fong A.M."/>
            <person name="Alvarado L."/>
            <person name="Anderson V.L."/>
            <person name="Armstrong M.R."/>
            <person name="Avrova A."/>
            <person name="Baxter L."/>
            <person name="Beynon J."/>
            <person name="Boevink P.C."/>
            <person name="Bollmann S.R."/>
            <person name="Bos J.I."/>
            <person name="Bulone V."/>
            <person name="Cai G."/>
            <person name="Cakir C."/>
            <person name="Carrington J.C."/>
            <person name="Chawner M."/>
            <person name="Conti L."/>
            <person name="Costanzo S."/>
            <person name="Ewan R."/>
            <person name="Fahlgren N."/>
            <person name="Fischbach M.A."/>
            <person name="Fugelstad J."/>
            <person name="Gilroy E.M."/>
            <person name="Gnerre S."/>
            <person name="Green P.J."/>
            <person name="Grenville-Briggs L.J."/>
            <person name="Griffith J."/>
            <person name="Grunwald N.J."/>
            <person name="Horn K."/>
            <person name="Horner N.R."/>
            <person name="Hu C.H."/>
            <person name="Huitema E."/>
            <person name="Jeong D.H."/>
            <person name="Jones A.M."/>
            <person name="Jones J.D."/>
            <person name="Jones R.W."/>
            <person name="Karlsson E.K."/>
            <person name="Kunjeti S.G."/>
            <person name="Lamour K."/>
            <person name="Liu Z."/>
            <person name="Ma L."/>
            <person name="Maclean D."/>
            <person name="Chibucos M.C."/>
            <person name="McDonald H."/>
            <person name="McWalters J."/>
            <person name="Meijer H.J."/>
            <person name="Morgan W."/>
            <person name="Morris P.F."/>
            <person name="Munro C.A."/>
            <person name="O'Neill K."/>
            <person name="Ospina-Giraldo M."/>
            <person name="Pinzon A."/>
            <person name="Pritchard L."/>
            <person name="Ramsahoye B."/>
            <person name="Ren Q."/>
            <person name="Restrepo S."/>
            <person name="Roy S."/>
            <person name="Sadanandom A."/>
            <person name="Savidor A."/>
            <person name="Schornack S."/>
            <person name="Schwartz D.C."/>
            <person name="Schumann U.D."/>
            <person name="Schwessinger B."/>
            <person name="Seyer L."/>
            <person name="Sharpe T."/>
            <person name="Silvar C."/>
            <person name="Song J."/>
            <person name="Studholme D.J."/>
            <person name="Sykes S."/>
            <person name="Thines M."/>
            <person name="van de Vondervoort P.J."/>
            <person name="Phuntumart V."/>
            <person name="Wawra S."/>
            <person name="Weide R."/>
            <person name="Win J."/>
            <person name="Young C."/>
            <person name="Zhou S."/>
            <person name="Fry W."/>
            <person name="Meyers B.C."/>
            <person name="van West P."/>
            <person name="Ristaino J."/>
            <person name="Govers F."/>
            <person name="Birch P.R."/>
            <person name="Whisson S.C."/>
            <person name="Judelson H.S."/>
            <person name="Nusbaum C."/>
        </authorList>
    </citation>
    <scope>NUCLEOTIDE SEQUENCE [LARGE SCALE GENOMIC DNA]</scope>
    <source>
        <strain evidence="3">T30-4</strain>
    </source>
</reference>
<dbReference type="EMBL" id="DS028127">
    <property type="protein sequence ID" value="EEY53124.1"/>
    <property type="molecule type" value="Genomic_DNA"/>
</dbReference>
<proteinExistence type="predicted"/>
<dbReference type="InParanoid" id="D0N807"/>
<protein>
    <submittedName>
        <fullName evidence="2">Uncharacterized protein</fullName>
    </submittedName>
</protein>
<accession>D0N807</accession>
<evidence type="ECO:0000313" key="3">
    <source>
        <dbReference type="Proteomes" id="UP000006643"/>
    </source>
</evidence>
<dbReference type="KEGG" id="pif:PITG_06751"/>
<dbReference type="RefSeq" id="XP_002904742.1">
    <property type="nucleotide sequence ID" value="XM_002904696.1"/>
</dbReference>
<evidence type="ECO:0000256" key="1">
    <source>
        <dbReference type="SAM" id="MobiDB-lite"/>
    </source>
</evidence>
<feature type="region of interest" description="Disordered" evidence="1">
    <location>
        <begin position="24"/>
        <end position="64"/>
    </location>
</feature>
<dbReference type="VEuPathDB" id="FungiDB:PITG_06751"/>
<dbReference type="GeneID" id="9463080"/>
<dbReference type="AlphaFoldDB" id="D0N807"/>
<gene>
    <name evidence="2" type="ORF">PITG_06751</name>
</gene>
<dbReference type="Proteomes" id="UP000006643">
    <property type="component" value="Unassembled WGS sequence"/>
</dbReference>
<evidence type="ECO:0000313" key="2">
    <source>
        <dbReference type="EMBL" id="EEY53124.1"/>
    </source>
</evidence>